<keyword evidence="1 4" id="KW-0808">Transferase</keyword>
<proteinExistence type="predicted"/>
<dbReference type="InParanoid" id="F5YET5"/>
<evidence type="ECO:0000313" key="4">
    <source>
        <dbReference type="EMBL" id="AEF81550.1"/>
    </source>
</evidence>
<evidence type="ECO:0000256" key="1">
    <source>
        <dbReference type="ARBA" id="ARBA00022679"/>
    </source>
</evidence>
<dbReference type="PROSITE" id="PS51480">
    <property type="entry name" value="DHAL"/>
    <property type="match status" value="1"/>
</dbReference>
<dbReference type="PANTHER" id="PTHR28629">
    <property type="entry name" value="TRIOKINASE/FMN CYCLASE"/>
    <property type="match status" value="1"/>
</dbReference>
<dbReference type="PANTHER" id="PTHR28629:SF4">
    <property type="entry name" value="TRIOKINASE_FMN CYCLASE"/>
    <property type="match status" value="1"/>
</dbReference>
<dbReference type="SUPFAM" id="SSF101473">
    <property type="entry name" value="DhaL-like"/>
    <property type="match status" value="1"/>
</dbReference>
<gene>
    <name evidence="4" type="ordered locus">TREAZ_0192</name>
</gene>
<dbReference type="InterPro" id="IPR036117">
    <property type="entry name" value="DhaL_dom_sf"/>
</dbReference>
<dbReference type="HOGENOM" id="CLU_066424_1_0_12"/>
<sequence length="214" mass="22156">MRGIKNSDGKPILLKMVAAIQKNKDYLGEVDGLIGDGDHGMNMNKGFSMFAAQIADKDIGFADGLDELGTLLFSKIGGSMGPIYGAVFTGMAEAGEDLEDIDAVGFAAMIDAGLNGLRDIVEAQVGDKTLIDTLAPANEALQQAVKEGKDLAEALNAMKAAAEKGRDSTRDLAAKFGRSSRLGERSRGVLDAGAVSCCIILGSMADGILEQAGA</sequence>
<dbReference type="eggNOG" id="COG1461">
    <property type="taxonomic scope" value="Bacteria"/>
</dbReference>
<dbReference type="Gene3D" id="1.25.40.340">
    <property type="match status" value="1"/>
</dbReference>
<dbReference type="InterPro" id="IPR004007">
    <property type="entry name" value="DhaL_dom"/>
</dbReference>
<organism evidence="4 5">
    <name type="scientific">Leadbettera azotonutricia (strain ATCC BAA-888 / DSM 13862 / ZAS-9)</name>
    <name type="common">Treponema azotonutricium</name>
    <dbReference type="NCBI Taxonomy" id="545695"/>
    <lineage>
        <taxon>Bacteria</taxon>
        <taxon>Pseudomonadati</taxon>
        <taxon>Spirochaetota</taxon>
        <taxon>Spirochaetia</taxon>
        <taxon>Spirochaetales</taxon>
        <taxon>Breznakiellaceae</taxon>
        <taxon>Leadbettera</taxon>
    </lineage>
</organism>
<protein>
    <submittedName>
        <fullName evidence="4">Dihydroxyacetone kinase, L subunit</fullName>
        <ecNumber evidence="4">2.7.1.-</ecNumber>
    </submittedName>
</protein>
<dbReference type="InterPro" id="IPR050861">
    <property type="entry name" value="Dihydroxyacetone_Kinase"/>
</dbReference>
<dbReference type="Pfam" id="PF02734">
    <property type="entry name" value="Dak2"/>
    <property type="match status" value="1"/>
</dbReference>
<reference evidence="4 5" key="2">
    <citation type="journal article" date="2011" name="ISME J.">
        <title>RNA-seq reveals cooperative metabolic interactions between two termite-gut spirochete species in co-culture.</title>
        <authorList>
            <person name="Rosenthal A.Z."/>
            <person name="Matson E.G."/>
            <person name="Eldar A."/>
            <person name="Leadbetter J.R."/>
        </authorList>
    </citation>
    <scope>NUCLEOTIDE SEQUENCE [LARGE SCALE GENOMIC DNA]</scope>
    <source>
        <strain evidence="5">ATCC BAA-888 / DSM 13862 / ZAS-9</strain>
    </source>
</reference>
<dbReference type="GO" id="GO:0004371">
    <property type="term" value="F:glycerone kinase activity"/>
    <property type="evidence" value="ECO:0007669"/>
    <property type="project" value="InterPro"/>
</dbReference>
<evidence type="ECO:0000256" key="2">
    <source>
        <dbReference type="ARBA" id="ARBA00022777"/>
    </source>
</evidence>
<evidence type="ECO:0000313" key="5">
    <source>
        <dbReference type="Proteomes" id="UP000009222"/>
    </source>
</evidence>
<reference evidence="5" key="1">
    <citation type="submission" date="2009-12" db="EMBL/GenBank/DDBJ databases">
        <title>Complete sequence of Treponema azotonutricium strain ZAS-9.</title>
        <authorList>
            <person name="Tetu S.G."/>
            <person name="Matson E."/>
            <person name="Ren Q."/>
            <person name="Seshadri R."/>
            <person name="Elbourne L."/>
            <person name="Hassan K.A."/>
            <person name="Durkin A."/>
            <person name="Radune D."/>
            <person name="Mohamoud Y."/>
            <person name="Shay R."/>
            <person name="Jin S."/>
            <person name="Zhang X."/>
            <person name="Lucey K."/>
            <person name="Ballor N.R."/>
            <person name="Ottesen E."/>
            <person name="Rosenthal R."/>
            <person name="Allen A."/>
            <person name="Leadbetter J.R."/>
            <person name="Paulsen I.T."/>
        </authorList>
    </citation>
    <scope>NUCLEOTIDE SEQUENCE [LARGE SCALE GENOMIC DNA]</scope>
    <source>
        <strain evidence="5">ATCC BAA-888 / DSM 13862 / ZAS-9</strain>
    </source>
</reference>
<dbReference type="KEGG" id="taz:TREAZ_0192"/>
<dbReference type="GO" id="GO:0005829">
    <property type="term" value="C:cytosol"/>
    <property type="evidence" value="ECO:0007669"/>
    <property type="project" value="TreeGrafter"/>
</dbReference>
<dbReference type="Proteomes" id="UP000009222">
    <property type="component" value="Chromosome"/>
</dbReference>
<dbReference type="RefSeq" id="WP_015711734.1">
    <property type="nucleotide sequence ID" value="NC_015577.1"/>
</dbReference>
<evidence type="ECO:0000259" key="3">
    <source>
        <dbReference type="PROSITE" id="PS51480"/>
    </source>
</evidence>
<dbReference type="NCBIfam" id="TIGR02365">
    <property type="entry name" value="dha_L_ycgS"/>
    <property type="match status" value="1"/>
</dbReference>
<dbReference type="SMART" id="SM01120">
    <property type="entry name" value="Dak2"/>
    <property type="match status" value="1"/>
</dbReference>
<dbReference type="AlphaFoldDB" id="F5YET5"/>
<keyword evidence="5" id="KW-1185">Reference proteome</keyword>
<accession>F5YET5</accession>
<feature type="domain" description="DhaL" evidence="3">
    <location>
        <begin position="7"/>
        <end position="206"/>
    </location>
</feature>
<dbReference type="EMBL" id="CP001841">
    <property type="protein sequence ID" value="AEF81550.1"/>
    <property type="molecule type" value="Genomic_DNA"/>
</dbReference>
<name>F5YET5_LEAAZ</name>
<dbReference type="OrthoDB" id="9800291at2"/>
<dbReference type="FunFam" id="1.25.40.340:FF:000002">
    <property type="entry name" value="Dihydroxyacetone kinase, L subunit"/>
    <property type="match status" value="1"/>
</dbReference>
<dbReference type="InterPro" id="IPR012737">
    <property type="entry name" value="DhaK_L_YcgS"/>
</dbReference>
<dbReference type="EC" id="2.7.1.-" evidence="4"/>
<dbReference type="STRING" id="545695.TREAZ_0192"/>
<dbReference type="GO" id="GO:0019563">
    <property type="term" value="P:glycerol catabolic process"/>
    <property type="evidence" value="ECO:0007669"/>
    <property type="project" value="TreeGrafter"/>
</dbReference>
<keyword evidence="2 4" id="KW-0418">Kinase</keyword>